<name>A0A0F6AZX2_SALT1</name>
<sequence>MCYAAMGMFLCFPCGAIRTRRDTLRFFCLCAVQVNATSQILRKNKIKT</sequence>
<keyword evidence="2" id="KW-1185">Reference proteome</keyword>
<dbReference type="EMBL" id="CP001363">
    <property type="protein sequence ID" value="ACY87796.1"/>
    <property type="molecule type" value="Genomic_DNA"/>
</dbReference>
<dbReference type="HOGENOM" id="CLU_3157625_0_0_6"/>
<evidence type="ECO:0000313" key="1">
    <source>
        <dbReference type="EMBL" id="ACY87796.1"/>
    </source>
</evidence>
<protein>
    <submittedName>
        <fullName evidence="1">Uncharacterized protein</fullName>
    </submittedName>
</protein>
<dbReference type="AlphaFoldDB" id="A0A0F6AZX2"/>
<accession>A0A0F6AZX2</accession>
<gene>
    <name evidence="1" type="ordered locus">STM14_1308</name>
</gene>
<evidence type="ECO:0000313" key="2">
    <source>
        <dbReference type="Proteomes" id="UP000002695"/>
    </source>
</evidence>
<dbReference type="KEGG" id="seo:STM14_1308"/>
<dbReference type="Proteomes" id="UP000002695">
    <property type="component" value="Chromosome"/>
</dbReference>
<organism evidence="1 2">
    <name type="scientific">Salmonella typhimurium (strain 14028s / SGSC 2262)</name>
    <dbReference type="NCBI Taxonomy" id="588858"/>
    <lineage>
        <taxon>Bacteria</taxon>
        <taxon>Pseudomonadati</taxon>
        <taxon>Pseudomonadota</taxon>
        <taxon>Gammaproteobacteria</taxon>
        <taxon>Enterobacterales</taxon>
        <taxon>Enterobacteriaceae</taxon>
        <taxon>Salmonella</taxon>
    </lineage>
</organism>
<proteinExistence type="predicted"/>
<reference evidence="1 2" key="1">
    <citation type="journal article" date="2010" name="J. Bacteriol.">
        <title>Short-term signatures of evolutionary change in the Salmonella enterica serovar typhimurium 14028 genome.</title>
        <authorList>
            <person name="Jarvik T."/>
            <person name="Smillie C."/>
            <person name="Groisman E.A."/>
            <person name="Ochman H."/>
        </authorList>
    </citation>
    <scope>NUCLEOTIDE SEQUENCE [LARGE SCALE GENOMIC DNA]</scope>
    <source>
        <strain evidence="2">14028s / SGSC 2262</strain>
    </source>
</reference>